<gene>
    <name evidence="6" type="ORF">BDV23DRAFT_183884</name>
</gene>
<dbReference type="SUPFAM" id="SSF51011">
    <property type="entry name" value="Glycosyl hydrolase domain"/>
    <property type="match status" value="1"/>
</dbReference>
<sequence length="412" mass="46272">MAHPISSGDWQDHCSNRITYGGPMEQIAEAFEEARIVVPSRHNEKGMCLEPLPFQKKNLDGRQSKIIVTDYKIGKDYSLTYATLNVDITSDNSNSTWIEVYTGDERETSVRWNGELIYGSLIGSVPGMDDIEISLPSLSSWRALGTLPELTRLMMTLSGRSVTGRRWSIRSLRFPFRCLTQVTMDITREPRFTVDDSTDKMLPEANVTVQYGAAAGWTGWLNGVYVGGLSGAPTMSQLGMCSNYTGHSQNSQKSMGTQKSAGNHEGHTNRRQFYTYVASKEMQVERRTSTQSVRFSTTSFTLDLDEKLDVPIGLELQALANTEAVVQIFMNGYQFGHYLPHIGPQNLYPFPPGVINNRGENSLAISMWTLTDAGARLEQVELKAYAKYRSGINFNQDWSYLQPGWTDRKEYV</sequence>
<evidence type="ECO:0000256" key="2">
    <source>
        <dbReference type="ARBA" id="ARBA00023295"/>
    </source>
</evidence>
<dbReference type="Pfam" id="PF13364">
    <property type="entry name" value="BetaGal_ABD2"/>
    <property type="match status" value="1"/>
</dbReference>
<dbReference type="EMBL" id="ML735259">
    <property type="protein sequence ID" value="KAE8389992.1"/>
    <property type="molecule type" value="Genomic_DNA"/>
</dbReference>
<accession>A0A5N7C7B5</accession>
<dbReference type="OrthoDB" id="1657402at2759"/>
<dbReference type="GO" id="GO:0004565">
    <property type="term" value="F:beta-galactosidase activity"/>
    <property type="evidence" value="ECO:0007669"/>
    <property type="project" value="UniProtKB-ARBA"/>
</dbReference>
<evidence type="ECO:0000259" key="4">
    <source>
        <dbReference type="Pfam" id="PF10435"/>
    </source>
</evidence>
<dbReference type="Pfam" id="PF10435">
    <property type="entry name" value="BetaGal_dom2"/>
    <property type="match status" value="1"/>
</dbReference>
<dbReference type="InterPro" id="IPR008979">
    <property type="entry name" value="Galactose-bd-like_sf"/>
</dbReference>
<protein>
    <submittedName>
        <fullName evidence="6">Galactose-binding domain-like protein</fullName>
    </submittedName>
</protein>
<feature type="region of interest" description="Disordered" evidence="3">
    <location>
        <begin position="246"/>
        <end position="266"/>
    </location>
</feature>
<dbReference type="Gene3D" id="2.102.20.10">
    <property type="entry name" value="Beta-galactosidase, domain 2"/>
    <property type="match status" value="1"/>
</dbReference>
<dbReference type="InterPro" id="IPR037110">
    <property type="entry name" value="Betagal_dom2_sf"/>
</dbReference>
<name>A0A5N7C7B5_PETAA</name>
<organism evidence="6">
    <name type="scientific">Petromyces alliaceus</name>
    <name type="common">Aspergillus alliaceus</name>
    <dbReference type="NCBI Taxonomy" id="209559"/>
    <lineage>
        <taxon>Eukaryota</taxon>
        <taxon>Fungi</taxon>
        <taxon>Dikarya</taxon>
        <taxon>Ascomycota</taxon>
        <taxon>Pezizomycotina</taxon>
        <taxon>Eurotiomycetes</taxon>
        <taxon>Eurotiomycetidae</taxon>
        <taxon>Eurotiales</taxon>
        <taxon>Aspergillaceae</taxon>
        <taxon>Aspergillus</taxon>
        <taxon>Aspergillus subgen. Circumdati</taxon>
    </lineage>
</organism>
<reference evidence="6" key="1">
    <citation type="submission" date="2019-04" db="EMBL/GenBank/DDBJ databases">
        <title>Friends and foes A comparative genomics studyof 23 Aspergillus species from section Flavi.</title>
        <authorList>
            <consortium name="DOE Joint Genome Institute"/>
            <person name="Kjaerbolling I."/>
            <person name="Vesth T."/>
            <person name="Frisvad J.C."/>
            <person name="Nybo J.L."/>
            <person name="Theobald S."/>
            <person name="Kildgaard S."/>
            <person name="Isbrandt T."/>
            <person name="Kuo A."/>
            <person name="Sato A."/>
            <person name="Lyhne E.K."/>
            <person name="Kogle M.E."/>
            <person name="Wiebenga A."/>
            <person name="Kun R.S."/>
            <person name="Lubbers R.J."/>
            <person name="Makela M.R."/>
            <person name="Barry K."/>
            <person name="Chovatia M."/>
            <person name="Clum A."/>
            <person name="Daum C."/>
            <person name="Haridas S."/>
            <person name="He G."/>
            <person name="LaButti K."/>
            <person name="Lipzen A."/>
            <person name="Mondo S."/>
            <person name="Riley R."/>
            <person name="Salamov A."/>
            <person name="Simmons B.A."/>
            <person name="Magnuson J.K."/>
            <person name="Henrissat B."/>
            <person name="Mortensen U.H."/>
            <person name="Larsen T.O."/>
            <person name="Devries R.P."/>
            <person name="Grigoriev I.V."/>
            <person name="Machida M."/>
            <person name="Baker S.E."/>
            <person name="Andersen M.R."/>
        </authorList>
    </citation>
    <scope>NUCLEOTIDE SEQUENCE [LARGE SCALE GENOMIC DNA]</scope>
    <source>
        <strain evidence="6">IBT 14317</strain>
    </source>
</reference>
<evidence type="ECO:0000313" key="6">
    <source>
        <dbReference type="EMBL" id="KAE8389992.1"/>
    </source>
</evidence>
<proteinExistence type="predicted"/>
<dbReference type="Proteomes" id="UP000326877">
    <property type="component" value="Unassembled WGS sequence"/>
</dbReference>
<keyword evidence="2" id="KW-0326">Glycosidase</keyword>
<dbReference type="InterPro" id="IPR025300">
    <property type="entry name" value="BetaGal_jelly_roll_dom"/>
</dbReference>
<dbReference type="Gene3D" id="2.60.120.260">
    <property type="entry name" value="Galactose-binding domain-like"/>
    <property type="match status" value="1"/>
</dbReference>
<dbReference type="SUPFAM" id="SSF49785">
    <property type="entry name" value="Galactose-binding domain-like"/>
    <property type="match status" value="1"/>
</dbReference>
<dbReference type="InterPro" id="IPR018954">
    <property type="entry name" value="Betagal_dom2"/>
</dbReference>
<evidence type="ECO:0000256" key="1">
    <source>
        <dbReference type="ARBA" id="ARBA00022801"/>
    </source>
</evidence>
<feature type="domain" description="Beta-galactosidase jelly roll" evidence="5">
    <location>
        <begin position="287"/>
        <end position="372"/>
    </location>
</feature>
<feature type="compositionally biased region" description="Polar residues" evidence="3">
    <location>
        <begin position="246"/>
        <end position="261"/>
    </location>
</feature>
<evidence type="ECO:0000256" key="3">
    <source>
        <dbReference type="SAM" id="MobiDB-lite"/>
    </source>
</evidence>
<evidence type="ECO:0000259" key="5">
    <source>
        <dbReference type="Pfam" id="PF13364"/>
    </source>
</evidence>
<dbReference type="AlphaFoldDB" id="A0A5N7C7B5"/>
<feature type="domain" description="Beta-galactosidase" evidence="4">
    <location>
        <begin position="57"/>
        <end position="107"/>
    </location>
</feature>
<keyword evidence="1" id="KW-0378">Hydrolase</keyword>